<dbReference type="GO" id="GO:0006527">
    <property type="term" value="P:L-arginine catabolic process"/>
    <property type="evidence" value="ECO:0007669"/>
    <property type="project" value="InterPro"/>
</dbReference>
<evidence type="ECO:0000256" key="1">
    <source>
        <dbReference type="ARBA" id="ARBA00001928"/>
    </source>
</evidence>
<dbReference type="Gene3D" id="3.50.20.10">
    <property type="entry name" value="Pyruvoyl-Dependent Histidine Decarboxylase, subunit B"/>
    <property type="match status" value="1"/>
</dbReference>
<keyword evidence="3" id="KW-0210">Decarboxylase</keyword>
<keyword evidence="5" id="KW-0670">Pyruvate</keyword>
<comment type="caution">
    <text evidence="8">The sequence shown here is derived from an EMBL/GenBank/DDBJ whole genome shotgun (WGS) entry which is preliminary data.</text>
</comment>
<proteinExistence type="predicted"/>
<evidence type="ECO:0000313" key="8">
    <source>
        <dbReference type="EMBL" id="KAK9829788.1"/>
    </source>
</evidence>
<dbReference type="PANTHER" id="PTHR40438:SF1">
    <property type="entry name" value="PYRUVOYL-DEPENDENT ARGININE DECARBOXYLASE"/>
    <property type="match status" value="1"/>
</dbReference>
<comment type="catalytic activity">
    <reaction evidence="6">
        <text>L-arginine + H(+) = agmatine + CO2</text>
        <dbReference type="Rhea" id="RHEA:17641"/>
        <dbReference type="ChEBI" id="CHEBI:15378"/>
        <dbReference type="ChEBI" id="CHEBI:16526"/>
        <dbReference type="ChEBI" id="CHEBI:32682"/>
        <dbReference type="ChEBI" id="CHEBI:58145"/>
        <dbReference type="EC" id="4.1.1.19"/>
    </reaction>
</comment>
<keyword evidence="4" id="KW-0456">Lyase</keyword>
<feature type="compositionally biased region" description="Basic and acidic residues" evidence="7">
    <location>
        <begin position="1"/>
        <end position="36"/>
    </location>
</feature>
<dbReference type="AlphaFoldDB" id="A0AAW1R7M5"/>
<organism evidence="8 9">
    <name type="scientific">[Myrmecia] bisecta</name>
    <dbReference type="NCBI Taxonomy" id="41462"/>
    <lineage>
        <taxon>Eukaryota</taxon>
        <taxon>Viridiplantae</taxon>
        <taxon>Chlorophyta</taxon>
        <taxon>core chlorophytes</taxon>
        <taxon>Trebouxiophyceae</taxon>
        <taxon>Trebouxiales</taxon>
        <taxon>Trebouxiaceae</taxon>
        <taxon>Myrmecia</taxon>
    </lineage>
</organism>
<sequence>MPKRKAASEQHEAKKPEIDSDGQKPEADSSPKKPEIDSGGVRLPGPLVKLHSGGVGLLLGTRIPKDYFLTKGFGETDQGGGVDPWETGSYDLALEMAQIHNFNIVPYTSCLPPEASEITMTNAMPSFHHGAVLECIMAVMHGMQGDRISAGVGAAMVRRKEDKEVVGGFAAEYKGHAQHKHVEQILQSDLSAIFQRRYDTAKFELMGTKYTIMVHEVTKGYGTVLASICFSTYIMPILN</sequence>
<reference evidence="8 9" key="1">
    <citation type="journal article" date="2024" name="Nat. Commun.">
        <title>Phylogenomics reveals the evolutionary origins of lichenization in chlorophyte algae.</title>
        <authorList>
            <person name="Puginier C."/>
            <person name="Libourel C."/>
            <person name="Otte J."/>
            <person name="Skaloud P."/>
            <person name="Haon M."/>
            <person name="Grisel S."/>
            <person name="Petersen M."/>
            <person name="Berrin J.G."/>
            <person name="Delaux P.M."/>
            <person name="Dal Grande F."/>
            <person name="Keller J."/>
        </authorList>
    </citation>
    <scope>NUCLEOTIDE SEQUENCE [LARGE SCALE GENOMIC DNA]</scope>
    <source>
        <strain evidence="8 9">SAG 2043</strain>
    </source>
</reference>
<name>A0AAW1R7M5_9CHLO</name>
<dbReference type="GO" id="GO:0008792">
    <property type="term" value="F:arginine decarboxylase activity"/>
    <property type="evidence" value="ECO:0007669"/>
    <property type="project" value="UniProtKB-EC"/>
</dbReference>
<dbReference type="SUPFAM" id="SSF56271">
    <property type="entry name" value="Pyruvoyl-dependent histidine and arginine decarboxylases"/>
    <property type="match status" value="1"/>
</dbReference>
<accession>A0AAW1R7M5</accession>
<dbReference type="PANTHER" id="PTHR40438">
    <property type="entry name" value="PYRUVOYL-DEPENDENT ARGININE DECARBOXYLASE"/>
    <property type="match status" value="1"/>
</dbReference>
<dbReference type="EMBL" id="JALJOR010000001">
    <property type="protein sequence ID" value="KAK9829788.1"/>
    <property type="molecule type" value="Genomic_DNA"/>
</dbReference>
<dbReference type="SFLD" id="SFLDG01170">
    <property type="entry name" value="Pyruvoyl-dependent_arginine_de"/>
    <property type="match status" value="1"/>
</dbReference>
<evidence type="ECO:0000256" key="4">
    <source>
        <dbReference type="ARBA" id="ARBA00023239"/>
    </source>
</evidence>
<evidence type="ECO:0000256" key="2">
    <source>
        <dbReference type="ARBA" id="ARBA00012426"/>
    </source>
</evidence>
<comment type="cofactor">
    <cofactor evidence="1">
        <name>pyruvate</name>
        <dbReference type="ChEBI" id="CHEBI:15361"/>
    </cofactor>
</comment>
<protein>
    <recommendedName>
        <fullName evidence="2">arginine decarboxylase</fullName>
        <ecNumber evidence="2">4.1.1.19</ecNumber>
    </recommendedName>
</protein>
<feature type="region of interest" description="Disordered" evidence="7">
    <location>
        <begin position="1"/>
        <end position="44"/>
    </location>
</feature>
<evidence type="ECO:0000256" key="6">
    <source>
        <dbReference type="ARBA" id="ARBA00049309"/>
    </source>
</evidence>
<evidence type="ECO:0000256" key="7">
    <source>
        <dbReference type="SAM" id="MobiDB-lite"/>
    </source>
</evidence>
<evidence type="ECO:0000256" key="5">
    <source>
        <dbReference type="ARBA" id="ARBA00023317"/>
    </source>
</evidence>
<evidence type="ECO:0000256" key="3">
    <source>
        <dbReference type="ARBA" id="ARBA00022793"/>
    </source>
</evidence>
<dbReference type="Pfam" id="PF01862">
    <property type="entry name" value="PvlArgDC"/>
    <property type="match status" value="1"/>
</dbReference>
<dbReference type="InterPro" id="IPR016104">
    <property type="entry name" value="Pyr-dep_his/arg-deCO2ase"/>
</dbReference>
<gene>
    <name evidence="8" type="ORF">WJX72_007928</name>
</gene>
<dbReference type="InterPro" id="IPR016105">
    <property type="entry name" value="Pyr-dep_his/arg-deCO2ase_sand"/>
</dbReference>
<dbReference type="EC" id="4.1.1.19" evidence="2"/>
<keyword evidence="9" id="KW-1185">Reference proteome</keyword>
<dbReference type="InterPro" id="IPR002724">
    <property type="entry name" value="Pyruvoyl-dep_arg_deCO2ase"/>
</dbReference>
<evidence type="ECO:0000313" key="9">
    <source>
        <dbReference type="Proteomes" id="UP001489004"/>
    </source>
</evidence>
<dbReference type="Proteomes" id="UP001489004">
    <property type="component" value="Unassembled WGS sequence"/>
</dbReference>